<dbReference type="AlphaFoldDB" id="X1NFL3"/>
<protein>
    <submittedName>
        <fullName evidence="1">Uncharacterized protein</fullName>
    </submittedName>
</protein>
<dbReference type="EMBL" id="BARV01026566">
    <property type="protein sequence ID" value="GAI42398.1"/>
    <property type="molecule type" value="Genomic_DNA"/>
</dbReference>
<sequence>MPEVNLPRAIEILTTEKNTAKLQSDPAFYEALTIALICMSYCDAMIKALGEAEIAKLTKGD</sequence>
<name>X1NFL3_9ZZZZ</name>
<comment type="caution">
    <text evidence="1">The sequence shown here is derived from an EMBL/GenBank/DDBJ whole genome shotgun (WGS) entry which is preliminary data.</text>
</comment>
<organism evidence="1">
    <name type="scientific">marine sediment metagenome</name>
    <dbReference type="NCBI Taxonomy" id="412755"/>
    <lineage>
        <taxon>unclassified sequences</taxon>
        <taxon>metagenomes</taxon>
        <taxon>ecological metagenomes</taxon>
    </lineage>
</organism>
<gene>
    <name evidence="1" type="ORF">S06H3_42904</name>
</gene>
<accession>X1NFL3</accession>
<proteinExistence type="predicted"/>
<evidence type="ECO:0000313" key="1">
    <source>
        <dbReference type="EMBL" id="GAI42398.1"/>
    </source>
</evidence>
<reference evidence="1" key="1">
    <citation type="journal article" date="2014" name="Front. Microbiol.">
        <title>High frequency of phylogenetically diverse reductive dehalogenase-homologous genes in deep subseafloor sedimentary metagenomes.</title>
        <authorList>
            <person name="Kawai M."/>
            <person name="Futagami T."/>
            <person name="Toyoda A."/>
            <person name="Takaki Y."/>
            <person name="Nishi S."/>
            <person name="Hori S."/>
            <person name="Arai W."/>
            <person name="Tsubouchi T."/>
            <person name="Morono Y."/>
            <person name="Uchiyama I."/>
            <person name="Ito T."/>
            <person name="Fujiyama A."/>
            <person name="Inagaki F."/>
            <person name="Takami H."/>
        </authorList>
    </citation>
    <scope>NUCLEOTIDE SEQUENCE</scope>
    <source>
        <strain evidence="1">Expedition CK06-06</strain>
    </source>
</reference>